<evidence type="ECO:0000256" key="1">
    <source>
        <dbReference type="SAM" id="Phobius"/>
    </source>
</evidence>
<name>W2LBB9_PHYNI</name>
<accession>W2LBB9</accession>
<feature type="transmembrane region" description="Helical" evidence="1">
    <location>
        <begin position="126"/>
        <end position="145"/>
    </location>
</feature>
<gene>
    <name evidence="2" type="ORF">L917_07365</name>
</gene>
<proteinExistence type="predicted"/>
<dbReference type="Proteomes" id="UP000054423">
    <property type="component" value="Unassembled WGS sequence"/>
</dbReference>
<organism evidence="2">
    <name type="scientific">Phytophthora nicotianae</name>
    <name type="common">Potato buckeye rot agent</name>
    <name type="synonym">Phytophthora parasitica</name>
    <dbReference type="NCBI Taxonomy" id="4792"/>
    <lineage>
        <taxon>Eukaryota</taxon>
        <taxon>Sar</taxon>
        <taxon>Stramenopiles</taxon>
        <taxon>Oomycota</taxon>
        <taxon>Peronosporomycetes</taxon>
        <taxon>Peronosporales</taxon>
        <taxon>Peronosporaceae</taxon>
        <taxon>Phytophthora</taxon>
    </lineage>
</organism>
<reference evidence="2" key="1">
    <citation type="submission" date="2013-11" db="EMBL/GenBank/DDBJ databases">
        <title>The Genome Sequence of Phytophthora parasitica CHvinca01.</title>
        <authorList>
            <consortium name="The Broad Institute Genomics Platform"/>
            <person name="Russ C."/>
            <person name="Tyler B."/>
            <person name="Panabieres F."/>
            <person name="Shan W."/>
            <person name="Tripathy S."/>
            <person name="Grunwald N."/>
            <person name="Machado M."/>
            <person name="Johnson C.S."/>
            <person name="Arredondo F."/>
            <person name="Hong C."/>
            <person name="Coffey M."/>
            <person name="Young S.K."/>
            <person name="Zeng Q."/>
            <person name="Gargeya S."/>
            <person name="Fitzgerald M."/>
            <person name="Abouelleil A."/>
            <person name="Alvarado L."/>
            <person name="Chapman S.B."/>
            <person name="Gainer-Dewar J."/>
            <person name="Goldberg J."/>
            <person name="Griggs A."/>
            <person name="Gujja S."/>
            <person name="Hansen M."/>
            <person name="Howarth C."/>
            <person name="Imamovic A."/>
            <person name="Ireland A."/>
            <person name="Larimer J."/>
            <person name="McCowan C."/>
            <person name="Murphy C."/>
            <person name="Pearson M."/>
            <person name="Poon T.W."/>
            <person name="Priest M."/>
            <person name="Roberts A."/>
            <person name="Saif S."/>
            <person name="Shea T."/>
            <person name="Sykes S."/>
            <person name="Wortman J."/>
            <person name="Nusbaum C."/>
            <person name="Birren B."/>
        </authorList>
    </citation>
    <scope>NUCLEOTIDE SEQUENCE [LARGE SCALE GENOMIC DNA]</scope>
    <source>
        <strain evidence="2">CHvinca01</strain>
    </source>
</reference>
<dbReference type="EMBL" id="KI679342">
    <property type="protein sequence ID" value="ETL94743.1"/>
    <property type="molecule type" value="Genomic_DNA"/>
</dbReference>
<keyword evidence="1" id="KW-0472">Membrane</keyword>
<protein>
    <submittedName>
        <fullName evidence="2">Uncharacterized protein</fullName>
    </submittedName>
</protein>
<sequence>MVRDVRPDSTFSNSKVTGFYFRPYRNEYDEAVLEYSRCCCGAVRKQTNRSGYYTLMQHVLRQFPGHESVMLQATTAETGSVLNFVSHSSRNLYGWLDAMDHRVQPPILVLRASRGKTVGGISCYNYQIWLILILITLLFTHILKFGPHIGGDRGRDSFVRRAALQEAPPRAEESAVREHHYYSAYIERCGALFQHGQGDTWAAAARYTAINAGNDSVFEENCNYWDASTIYGFS</sequence>
<keyword evidence="1" id="KW-1133">Transmembrane helix</keyword>
<dbReference type="AlphaFoldDB" id="W2LBB9"/>
<evidence type="ECO:0000313" key="2">
    <source>
        <dbReference type="EMBL" id="ETL94743.1"/>
    </source>
</evidence>
<keyword evidence="1" id="KW-0812">Transmembrane</keyword>
<dbReference type="VEuPathDB" id="FungiDB:PPTG_03882"/>